<evidence type="ECO:0000313" key="3">
    <source>
        <dbReference type="EMBL" id="QPS04158.1"/>
    </source>
</evidence>
<gene>
    <name evidence="2" type="ORF">CFH90_01855</name>
    <name evidence="3" type="ORF">I6G67_01160</name>
    <name evidence="4" type="ORF">NCTC10308_02536</name>
</gene>
<dbReference type="AlphaFoldDB" id="A0A380U7W8"/>
<dbReference type="Proteomes" id="UP000254227">
    <property type="component" value="Unassembled WGS sequence"/>
</dbReference>
<sequence>MKQKYSFALLLFLPTLIHAQALDLDQYSDISSITQIASNQKIQTELQKLLKHDYQKFQSHFEHYSAPYLLKTDEALYYEGRSASSLDASSAIIFEDGRLFAAIYFYETKILKYFSNDASCSEQLHPAIQIFAQQREIQNIEYVTARVDIALKYNLGLPPQCEAYIEKLKKGD</sequence>
<reference evidence="3 7" key="3">
    <citation type="submission" date="2020-12" db="EMBL/GenBank/DDBJ databases">
        <title>FDA dAtabase for Regulatory Grade micrObial Sequences (FDA-ARGOS): Supporting development and validation of Infectious Disease Dx tests.</title>
        <authorList>
            <person name="Sproer C."/>
            <person name="Gronow S."/>
            <person name="Severitt S."/>
            <person name="Schroder I."/>
            <person name="Tallon L."/>
            <person name="Sadzewicz L."/>
            <person name="Zhao X."/>
            <person name="Boylan J."/>
            <person name="Ott S."/>
            <person name="Bowen H."/>
            <person name="Vavikolanu K."/>
            <person name="Mehta A."/>
            <person name="Aluvathingal J."/>
            <person name="Nadendla S."/>
            <person name="Lowell S."/>
            <person name="Myers T."/>
            <person name="Yan Y."/>
            <person name="Sichtig H."/>
        </authorList>
    </citation>
    <scope>NUCLEOTIDE SEQUENCE [LARGE SCALE GENOMIC DNA]</scope>
    <source>
        <strain evidence="3 7">FDAARGOS_910</strain>
    </source>
</reference>
<dbReference type="Proteomes" id="UP000276980">
    <property type="component" value="Chromosome"/>
</dbReference>
<dbReference type="Proteomes" id="UP000595107">
    <property type="component" value="Chromosome"/>
</dbReference>
<evidence type="ECO:0000313" key="5">
    <source>
        <dbReference type="Proteomes" id="UP000254227"/>
    </source>
</evidence>
<feature type="chain" id="PRO_5036072203" evidence="1">
    <location>
        <begin position="20"/>
        <end position="172"/>
    </location>
</feature>
<feature type="signal peptide" evidence="1">
    <location>
        <begin position="1"/>
        <end position="19"/>
    </location>
</feature>
<accession>A0A380U7W8</accession>
<dbReference type="RefSeq" id="WP_004691485.1">
    <property type="nucleotide sequence ID" value="NZ_BBTB01000008.1"/>
</dbReference>
<dbReference type="EMBL" id="CP065666">
    <property type="protein sequence ID" value="QPS04158.1"/>
    <property type="molecule type" value="Genomic_DNA"/>
</dbReference>
<evidence type="ECO:0000313" key="4">
    <source>
        <dbReference type="EMBL" id="SUT97664.1"/>
    </source>
</evidence>
<reference evidence="4 5" key="2">
    <citation type="submission" date="2018-06" db="EMBL/GenBank/DDBJ databases">
        <authorList>
            <consortium name="Pathogen Informatics"/>
            <person name="Doyle S."/>
        </authorList>
    </citation>
    <scope>NUCLEOTIDE SEQUENCE [LARGE SCALE GENOMIC DNA]</scope>
    <source>
        <strain evidence="4 5">NCTC10308</strain>
    </source>
</reference>
<name>A0A380U7W8_ACIJO</name>
<evidence type="ECO:0000256" key="1">
    <source>
        <dbReference type="SAM" id="SignalP"/>
    </source>
</evidence>
<dbReference type="EMBL" id="UFRV01000006">
    <property type="protein sequence ID" value="SUT97664.1"/>
    <property type="molecule type" value="Genomic_DNA"/>
</dbReference>
<evidence type="ECO:0000313" key="7">
    <source>
        <dbReference type="Proteomes" id="UP000595107"/>
    </source>
</evidence>
<proteinExistence type="predicted"/>
<reference evidence="2 6" key="1">
    <citation type="submission" date="2017-06" db="EMBL/GenBank/DDBJ databases">
        <title>Complete Genome Sequence of the Carbazole-Degrading Bacterium Acinetobacter johnsonii IC001.</title>
        <authorList>
            <person name="Vejarano F."/>
            <person name="Suzuki-Minakuchi C."/>
            <person name="Ohtsubo Y."/>
            <person name="Tsuda M."/>
            <person name="Okada K."/>
            <person name="Nojiri H."/>
        </authorList>
    </citation>
    <scope>NUCLEOTIDE SEQUENCE [LARGE SCALE GENOMIC DNA]</scope>
    <source>
        <strain evidence="2 6">IC001</strain>
    </source>
</reference>
<dbReference type="EMBL" id="CP022298">
    <property type="protein sequence ID" value="AZN62849.1"/>
    <property type="molecule type" value="Genomic_DNA"/>
</dbReference>
<organism evidence="4 5">
    <name type="scientific">Acinetobacter johnsonii</name>
    <dbReference type="NCBI Taxonomy" id="40214"/>
    <lineage>
        <taxon>Bacteria</taxon>
        <taxon>Pseudomonadati</taxon>
        <taxon>Pseudomonadota</taxon>
        <taxon>Gammaproteobacteria</taxon>
        <taxon>Moraxellales</taxon>
        <taxon>Moraxellaceae</taxon>
        <taxon>Acinetobacter</taxon>
    </lineage>
</organism>
<evidence type="ECO:0000313" key="2">
    <source>
        <dbReference type="EMBL" id="AZN62849.1"/>
    </source>
</evidence>
<protein>
    <submittedName>
        <fullName evidence="4">Uncharacterized protein</fullName>
    </submittedName>
</protein>
<keyword evidence="1" id="KW-0732">Signal</keyword>
<evidence type="ECO:0000313" key="6">
    <source>
        <dbReference type="Proteomes" id="UP000276980"/>
    </source>
</evidence>